<sequence length="112" mass="13292">MVPGSVPLHGTLGSIIRVLTTTTTTTTTTIPFARHTDTPPNIKLQPHTPLRPAKVTQCYSMTDFSVSSMLHHRHGYHHHDHHHHYQHIHHHHHHYHHYQHHYHHHPHHYEKQ</sequence>
<feature type="non-terminal residue" evidence="1">
    <location>
        <position position="112"/>
    </location>
</feature>
<evidence type="ECO:0000313" key="1">
    <source>
        <dbReference type="EMBL" id="KOF71633.1"/>
    </source>
</evidence>
<reference evidence="1" key="1">
    <citation type="submission" date="2015-07" db="EMBL/GenBank/DDBJ databases">
        <title>MeaNS - Measles Nucleotide Surveillance Program.</title>
        <authorList>
            <person name="Tran T."/>
            <person name="Druce J."/>
        </authorList>
    </citation>
    <scope>NUCLEOTIDE SEQUENCE</scope>
    <source>
        <strain evidence="1">UCB-OBI-ISO-001</strain>
        <tissue evidence="1">Gonad</tissue>
    </source>
</reference>
<name>A0A0L8G451_OCTBM</name>
<dbReference type="EMBL" id="KQ424072">
    <property type="protein sequence ID" value="KOF71633.1"/>
    <property type="molecule type" value="Genomic_DNA"/>
</dbReference>
<dbReference type="AlphaFoldDB" id="A0A0L8G451"/>
<organism evidence="1">
    <name type="scientific">Octopus bimaculoides</name>
    <name type="common">California two-spotted octopus</name>
    <dbReference type="NCBI Taxonomy" id="37653"/>
    <lineage>
        <taxon>Eukaryota</taxon>
        <taxon>Metazoa</taxon>
        <taxon>Spiralia</taxon>
        <taxon>Lophotrochozoa</taxon>
        <taxon>Mollusca</taxon>
        <taxon>Cephalopoda</taxon>
        <taxon>Coleoidea</taxon>
        <taxon>Octopodiformes</taxon>
        <taxon>Octopoda</taxon>
        <taxon>Incirrata</taxon>
        <taxon>Octopodidae</taxon>
        <taxon>Octopus</taxon>
    </lineage>
</organism>
<gene>
    <name evidence="1" type="ORF">OCBIM_22000799mg</name>
</gene>
<accession>A0A0L8G451</accession>
<proteinExistence type="predicted"/>
<protein>
    <submittedName>
        <fullName evidence="1">Uncharacterized protein</fullName>
    </submittedName>
</protein>